<comment type="function">
    <text evidence="5">Catalyzes the S-adenosyl-L-methionine-dependent formation of N(1)-methyladenine at position 58 (m1A58) in tRNA.</text>
</comment>
<dbReference type="PANTHER" id="PTHR12133">
    <property type="entry name" value="TRNA (ADENINE(58)-N(1))-METHYLTRANSFERASE"/>
    <property type="match status" value="1"/>
</dbReference>
<evidence type="ECO:0000256" key="3">
    <source>
        <dbReference type="ARBA" id="ARBA00022691"/>
    </source>
</evidence>
<dbReference type="GO" id="GO:0160107">
    <property type="term" value="F:tRNA (adenine(58)-N1)-methyltransferase activity"/>
    <property type="evidence" value="ECO:0007669"/>
    <property type="project" value="UniProtKB-EC"/>
</dbReference>
<keyword evidence="2 5" id="KW-0808">Transferase</keyword>
<evidence type="ECO:0000313" key="8">
    <source>
        <dbReference type="EMBL" id="HHI98000.1"/>
    </source>
</evidence>
<dbReference type="SUPFAM" id="SSF53335">
    <property type="entry name" value="S-adenosyl-L-methionine-dependent methyltransferases"/>
    <property type="match status" value="1"/>
</dbReference>
<evidence type="ECO:0000259" key="7">
    <source>
        <dbReference type="Pfam" id="PF08704"/>
    </source>
</evidence>
<evidence type="ECO:0000256" key="2">
    <source>
        <dbReference type="ARBA" id="ARBA00022679"/>
    </source>
</evidence>
<feature type="domain" description="tRNA (adenine(58)-N(1))-methyltransferase catalytic subunit TRM61 C-terminal" evidence="7">
    <location>
        <begin position="56"/>
        <end position="230"/>
    </location>
</feature>
<dbReference type="AlphaFoldDB" id="A0A7V5P1D5"/>
<dbReference type="PANTHER" id="PTHR12133:SF1">
    <property type="entry name" value="TRNA (ADENINE(58)-N(1))-METHYLTRANSFERASE, MITOCHONDRIAL"/>
    <property type="match status" value="1"/>
</dbReference>
<gene>
    <name evidence="8" type="ORF">ENJ96_09145</name>
</gene>
<accession>A0A7V5P1D5</accession>
<feature type="binding site" evidence="6">
    <location>
        <position position="125"/>
    </location>
    <ligand>
        <name>S-adenosyl-L-methionine</name>
        <dbReference type="ChEBI" id="CHEBI:59789"/>
    </ligand>
</feature>
<organism evidence="8">
    <name type="scientific">Thermodesulfatator atlanticus</name>
    <dbReference type="NCBI Taxonomy" id="501497"/>
    <lineage>
        <taxon>Bacteria</taxon>
        <taxon>Pseudomonadati</taxon>
        <taxon>Thermodesulfobacteriota</taxon>
        <taxon>Thermodesulfobacteria</taxon>
        <taxon>Thermodesulfobacteriales</taxon>
        <taxon>Thermodesulfatatoraceae</taxon>
        <taxon>Thermodesulfatator</taxon>
    </lineage>
</organism>
<dbReference type="InterPro" id="IPR049470">
    <property type="entry name" value="TRM61_C"/>
</dbReference>
<keyword evidence="3 5" id="KW-0949">S-adenosyl-L-methionine</keyword>
<dbReference type="EC" id="2.1.1.220" evidence="5"/>
<name>A0A7V5P1D5_9BACT</name>
<feature type="binding site" evidence="6">
    <location>
        <position position="169"/>
    </location>
    <ligand>
        <name>S-adenosyl-L-methionine</name>
        <dbReference type="ChEBI" id="CHEBI:59789"/>
    </ligand>
</feature>
<comment type="subunit">
    <text evidence="5">Homotetramer composed of a dimer of dimers.</text>
</comment>
<comment type="caution">
    <text evidence="8">The sequence shown here is derived from an EMBL/GenBank/DDBJ whole genome shotgun (WGS) entry which is preliminary data.</text>
</comment>
<dbReference type="GO" id="GO:0031515">
    <property type="term" value="C:tRNA (m1A) methyltransferase complex"/>
    <property type="evidence" value="ECO:0007669"/>
    <property type="project" value="UniProtKB-UniRule"/>
</dbReference>
<evidence type="ECO:0000256" key="4">
    <source>
        <dbReference type="ARBA" id="ARBA00022694"/>
    </source>
</evidence>
<keyword evidence="1 5" id="KW-0489">Methyltransferase</keyword>
<dbReference type="PROSITE" id="PS51620">
    <property type="entry name" value="SAM_TRM61"/>
    <property type="match status" value="1"/>
</dbReference>
<feature type="binding site" evidence="6">
    <location>
        <begin position="104"/>
        <end position="107"/>
    </location>
    <ligand>
        <name>S-adenosyl-L-methionine</name>
        <dbReference type="ChEBI" id="CHEBI:59789"/>
    </ligand>
</feature>
<protein>
    <recommendedName>
        <fullName evidence="5">tRNA (adenine(58)-N(1))-methyltransferase TrmI</fullName>
        <ecNumber evidence="5">2.1.1.220</ecNumber>
    </recommendedName>
</protein>
<evidence type="ECO:0000256" key="1">
    <source>
        <dbReference type="ARBA" id="ARBA00022603"/>
    </source>
</evidence>
<sequence>MIKEGELVLLYTEEGRSYLVEVGERPFQTHKDHFDLKKLIGKPFGSTLVGQKGNKVYALKPTIYDFLMKLKRVTQIIYPKDIGYILLRLNVGPGKTVLECGTGSGSLLLAFAFAVGPEGRVITYEKEPRFQKVAQENLTRFGLAERVIFKGEARDHFEEQEEVDAVFLDLKTPWELIEAAWRALKGGCPLGVLLPTANQVSETLKVLARYPFVGTQVLEIMLRFYKTNPERFRPEDRMIGHTAYLLFTRKIKGESHDGE</sequence>
<evidence type="ECO:0000256" key="6">
    <source>
        <dbReference type="PIRSR" id="PIRSR017269-1"/>
    </source>
</evidence>
<dbReference type="PIRSF" id="PIRSF017269">
    <property type="entry name" value="GCD14"/>
    <property type="match status" value="1"/>
</dbReference>
<reference evidence="8" key="1">
    <citation type="journal article" date="2020" name="mSystems">
        <title>Genome- and Community-Level Interaction Insights into Carbon Utilization and Element Cycling Functions of Hydrothermarchaeota in Hydrothermal Sediment.</title>
        <authorList>
            <person name="Zhou Z."/>
            <person name="Liu Y."/>
            <person name="Xu W."/>
            <person name="Pan J."/>
            <person name="Luo Z.H."/>
            <person name="Li M."/>
        </authorList>
    </citation>
    <scope>NUCLEOTIDE SEQUENCE [LARGE SCALE GENOMIC DNA]</scope>
    <source>
        <strain evidence="8">HyVt-533</strain>
    </source>
</reference>
<proteinExistence type="inferred from homology"/>
<dbReference type="Proteomes" id="UP000886101">
    <property type="component" value="Unassembled WGS sequence"/>
</dbReference>
<dbReference type="CDD" id="cd02440">
    <property type="entry name" value="AdoMet_MTases"/>
    <property type="match status" value="1"/>
</dbReference>
<dbReference type="InterPro" id="IPR029063">
    <property type="entry name" value="SAM-dependent_MTases_sf"/>
</dbReference>
<dbReference type="Gene3D" id="3.40.50.150">
    <property type="entry name" value="Vaccinia Virus protein VP39"/>
    <property type="match status" value="1"/>
</dbReference>
<dbReference type="Pfam" id="PF08704">
    <property type="entry name" value="GCD14"/>
    <property type="match status" value="1"/>
</dbReference>
<evidence type="ECO:0000256" key="5">
    <source>
        <dbReference type="PIRNR" id="PIRNR017269"/>
    </source>
</evidence>
<dbReference type="GO" id="GO:0030488">
    <property type="term" value="P:tRNA methylation"/>
    <property type="evidence" value="ECO:0007669"/>
    <property type="project" value="InterPro"/>
</dbReference>
<dbReference type="Gene3D" id="3.10.330.20">
    <property type="match status" value="1"/>
</dbReference>
<comment type="catalytic activity">
    <reaction evidence="5">
        <text>adenosine(58) in tRNA + S-adenosyl-L-methionine = N(1)-methyladenosine(58) in tRNA + S-adenosyl-L-homocysteine + H(+)</text>
        <dbReference type="Rhea" id="RHEA:43152"/>
        <dbReference type="Rhea" id="RHEA-COMP:10365"/>
        <dbReference type="Rhea" id="RHEA-COMP:10366"/>
        <dbReference type="ChEBI" id="CHEBI:15378"/>
        <dbReference type="ChEBI" id="CHEBI:57856"/>
        <dbReference type="ChEBI" id="CHEBI:59789"/>
        <dbReference type="ChEBI" id="CHEBI:74411"/>
        <dbReference type="ChEBI" id="CHEBI:74491"/>
        <dbReference type="EC" id="2.1.1.220"/>
    </reaction>
</comment>
<dbReference type="InterPro" id="IPR014816">
    <property type="entry name" value="tRNA_MeTrfase_Gcd14"/>
</dbReference>
<dbReference type="EMBL" id="DROK01000271">
    <property type="protein sequence ID" value="HHI98000.1"/>
    <property type="molecule type" value="Genomic_DNA"/>
</dbReference>
<comment type="similarity">
    <text evidence="5">Belongs to the class I-like SAM-binding methyltransferase superfamily. TRM61 family.</text>
</comment>
<keyword evidence="4 5" id="KW-0819">tRNA processing</keyword>